<reference evidence="2 3" key="1">
    <citation type="submission" date="2020-08" db="EMBL/GenBank/DDBJ databases">
        <authorList>
            <person name="Ramaprasad A."/>
        </authorList>
    </citation>
    <scope>NUCLEOTIDE SEQUENCE [LARGE SCALE GENOMIC DNA]</scope>
</reference>
<evidence type="ECO:0000313" key="2">
    <source>
        <dbReference type="EMBL" id="CAD2088930.1"/>
    </source>
</evidence>
<proteinExistence type="predicted"/>
<feature type="compositionally biased region" description="Basic and acidic residues" evidence="1">
    <location>
        <begin position="268"/>
        <end position="288"/>
    </location>
</feature>
<dbReference type="Proteomes" id="UP000515308">
    <property type="component" value="Chromosome PVLDE_07"/>
</dbReference>
<dbReference type="EMBL" id="LR865369">
    <property type="protein sequence ID" value="CAD2088930.1"/>
    <property type="molecule type" value="Genomic_DNA"/>
</dbReference>
<feature type="region of interest" description="Disordered" evidence="1">
    <location>
        <begin position="461"/>
        <end position="482"/>
    </location>
</feature>
<accession>A0A6V7S0Y6</accession>
<feature type="region of interest" description="Disordered" evidence="1">
    <location>
        <begin position="268"/>
        <end position="298"/>
    </location>
</feature>
<feature type="compositionally biased region" description="Basic and acidic residues" evidence="1">
    <location>
        <begin position="469"/>
        <end position="478"/>
    </location>
</feature>
<organism evidence="2 3">
    <name type="scientific">Plasmodium vinckei lentum</name>
    <dbReference type="NCBI Taxonomy" id="138297"/>
    <lineage>
        <taxon>Eukaryota</taxon>
        <taxon>Sar</taxon>
        <taxon>Alveolata</taxon>
        <taxon>Apicomplexa</taxon>
        <taxon>Aconoidasida</taxon>
        <taxon>Haemosporida</taxon>
        <taxon>Plasmodiidae</taxon>
        <taxon>Plasmodium</taxon>
        <taxon>Plasmodium (Vinckeia)</taxon>
    </lineage>
</organism>
<feature type="region of interest" description="Disordered" evidence="1">
    <location>
        <begin position="352"/>
        <end position="393"/>
    </location>
</feature>
<evidence type="ECO:0000313" key="3">
    <source>
        <dbReference type="Proteomes" id="UP000515308"/>
    </source>
</evidence>
<dbReference type="VEuPathDB" id="PlasmoDB:PVLDE_0700800"/>
<dbReference type="AlphaFoldDB" id="A0A6V7S0Y6"/>
<sequence length="497" mass="57127">MQDINNVSNIEELLCFFDDFIKNGHSITIIWVKFTLNISSDSSQKIMNYYFQKRKEKLCVTYLVEGYKNNSDEYINAVISEKDIESKYYNLNYPFEKHAILAFSTYLCSAYFIDFSFTTLITLGVKKEGTYTINVYSLQAKNNETDFSMLWMQELNEINKRIASKNGIYEKLNDFVYEYEKLDSPWDYLSCSPIKKDNNATPKKKLITNPDLKSSIIVSANQSVSRESQEFLALVSPKKLIDDSNMISNSLSQKSSINSNRINKNHKDVNISTKKEHPNVETNLDKSKKNSSTNIGSTNEQIKYSKIVKSEKYDTNSSAKKDELKQSTHLISSEKDINNIKDTQKKSEINKTRDECNLFDQDNSDKNTVENETEIEASQNLSEKEHKTDSFQSSTCNTELAKIKLEESTESNKSTECLDPDNIESDATKRVKLDKETELFFENGYLVTVDKEAPIKKNLIKSFANESSNADKKGPADNKKKRNLQQTLLTNFFKKKK</sequence>
<protein>
    <submittedName>
        <fullName evidence="2">Uncharacterized protein</fullName>
    </submittedName>
</protein>
<name>A0A6V7S0Y6_PLAVN</name>
<gene>
    <name evidence="2" type="ORF">PVLDE_0700800</name>
</gene>
<evidence type="ECO:0000256" key="1">
    <source>
        <dbReference type="SAM" id="MobiDB-lite"/>
    </source>
</evidence>